<organism evidence="1 2">
    <name type="scientific">Terriglobus roseus</name>
    <dbReference type="NCBI Taxonomy" id="392734"/>
    <lineage>
        <taxon>Bacteria</taxon>
        <taxon>Pseudomonadati</taxon>
        <taxon>Acidobacteriota</taxon>
        <taxon>Terriglobia</taxon>
        <taxon>Terriglobales</taxon>
        <taxon>Acidobacteriaceae</taxon>
        <taxon>Terriglobus</taxon>
    </lineage>
</organism>
<reference evidence="1 2" key="1">
    <citation type="submission" date="2016-10" db="EMBL/GenBank/DDBJ databases">
        <authorList>
            <person name="de Groot N.N."/>
        </authorList>
    </citation>
    <scope>NUCLEOTIDE SEQUENCE [LARGE SCALE GENOMIC DNA]</scope>
    <source>
        <strain evidence="1 2">AB35.6</strain>
    </source>
</reference>
<gene>
    <name evidence="1" type="ORF">SAMN05443244_1942</name>
</gene>
<dbReference type="Proteomes" id="UP000182409">
    <property type="component" value="Unassembled WGS sequence"/>
</dbReference>
<evidence type="ECO:0000313" key="1">
    <source>
        <dbReference type="EMBL" id="SEB82730.1"/>
    </source>
</evidence>
<sequence length="75" mass="8963">MRANRIASKWNHFIQQYTRRAQRGQEPNDRGYDRKVEQTLRRMKPEAVDELLNGDVGDITSDETKLEPFWNDVDR</sequence>
<dbReference type="EMBL" id="FNSD01000001">
    <property type="protein sequence ID" value="SEB82730.1"/>
    <property type="molecule type" value="Genomic_DNA"/>
</dbReference>
<dbReference type="OrthoDB" id="8779738at2"/>
<protein>
    <submittedName>
        <fullName evidence="1">Uncharacterized protein</fullName>
    </submittedName>
</protein>
<accession>A0A1H4MHY8</accession>
<evidence type="ECO:0000313" key="2">
    <source>
        <dbReference type="Proteomes" id="UP000182409"/>
    </source>
</evidence>
<name>A0A1H4MHY8_9BACT</name>
<proteinExistence type="predicted"/>
<dbReference type="AlphaFoldDB" id="A0A1H4MHY8"/>